<dbReference type="PANTHER" id="PTHR43201">
    <property type="entry name" value="ACYL-COA SYNTHETASE"/>
    <property type="match status" value="1"/>
</dbReference>
<dbReference type="SUPFAM" id="SSF56801">
    <property type="entry name" value="Acetyl-CoA synthetase-like"/>
    <property type="match status" value="1"/>
</dbReference>
<dbReference type="GO" id="GO:0031956">
    <property type="term" value="F:medium-chain fatty acid-CoA ligase activity"/>
    <property type="evidence" value="ECO:0007669"/>
    <property type="project" value="TreeGrafter"/>
</dbReference>
<name>A0AA38XJ06_9EURO</name>
<dbReference type="InterPro" id="IPR042099">
    <property type="entry name" value="ANL_N_sf"/>
</dbReference>
<dbReference type="EMBL" id="JAPDRK010000003">
    <property type="protein sequence ID" value="KAJ9614309.1"/>
    <property type="molecule type" value="Genomic_DNA"/>
</dbReference>
<evidence type="ECO:0000259" key="1">
    <source>
        <dbReference type="Pfam" id="PF00501"/>
    </source>
</evidence>
<reference evidence="3" key="1">
    <citation type="submission" date="2022-10" db="EMBL/GenBank/DDBJ databases">
        <title>Culturing micro-colonial fungi from biological soil crusts in the Mojave desert and describing Neophaeococcomyces mojavensis, and introducing the new genera and species Taxawa tesnikishii.</title>
        <authorList>
            <person name="Kurbessoian T."/>
            <person name="Stajich J.E."/>
        </authorList>
    </citation>
    <scope>NUCLEOTIDE SEQUENCE</scope>
    <source>
        <strain evidence="3">TK_41</strain>
    </source>
</reference>
<dbReference type="InterPro" id="IPR020845">
    <property type="entry name" value="AMP-binding_CS"/>
</dbReference>
<gene>
    <name evidence="3" type="ORF">H2200_002445</name>
</gene>
<dbReference type="GO" id="GO:0006631">
    <property type="term" value="P:fatty acid metabolic process"/>
    <property type="evidence" value="ECO:0007669"/>
    <property type="project" value="TreeGrafter"/>
</dbReference>
<evidence type="ECO:0000313" key="3">
    <source>
        <dbReference type="EMBL" id="KAJ9614309.1"/>
    </source>
</evidence>
<proteinExistence type="predicted"/>
<dbReference type="PROSITE" id="PS00455">
    <property type="entry name" value="AMP_BINDING"/>
    <property type="match status" value="1"/>
</dbReference>
<dbReference type="AlphaFoldDB" id="A0AA38XJ06"/>
<dbReference type="InterPro" id="IPR045851">
    <property type="entry name" value="AMP-bd_C_sf"/>
</dbReference>
<dbReference type="Gene3D" id="3.40.50.12780">
    <property type="entry name" value="N-terminal domain of ligase-like"/>
    <property type="match status" value="1"/>
</dbReference>
<comment type="caution">
    <text evidence="3">The sequence shown here is derived from an EMBL/GenBank/DDBJ whole genome shotgun (WGS) entry which is preliminary data.</text>
</comment>
<evidence type="ECO:0000259" key="2">
    <source>
        <dbReference type="Pfam" id="PF13193"/>
    </source>
</evidence>
<feature type="domain" description="AMP-binding enzyme C-terminal" evidence="2">
    <location>
        <begin position="359"/>
        <end position="441"/>
    </location>
</feature>
<dbReference type="InterPro" id="IPR000873">
    <property type="entry name" value="AMP-dep_synth/lig_dom"/>
</dbReference>
<sequence length="465" mass="52356">MLFSPPGFARYDYNEVLQKARSAVAELRDLIILEDIFHKHHLTSKSLQHQDYEDFLESHASASWSPDPSISPHDMVNVQFTSGSTGLPKSVSLSHYNIMNCGRYIWLQTRMSSEDRICCPVPLFHSFGMIVAISTSAVAGSSLVFPSELYDPSKTLHCIERYKCTALYGVNTMFITEMADKSFAKTNKSSLKFGIVAGSPMPPEFLRRVMKEFDMPRIYSCWGMTELSSFVTMMHETDPWDKRIHTTGRLFPHFILKIVKPNSGDVVPWGERGEIVVSGYGQMSGYMGNKEKTDETLRYHEQDLDEGGVDGLGGRDGKELRPWMHTGDEGMLDDDGYLVFTGRIKDLIIRGGENIAPLEIEERLNDMDAIAQASVVGVPDEKYGEAVGAFLELKGKMQRPGDDEVRKWVKAKLAYFKAPTYIWWLGDDKVPEEWPKTMSGKVSKPELRKIVGELVKDGKGPKAKL</sequence>
<dbReference type="InterPro" id="IPR025110">
    <property type="entry name" value="AMP-bd_C"/>
</dbReference>
<dbReference type="Gene3D" id="3.30.300.30">
    <property type="match status" value="1"/>
</dbReference>
<dbReference type="PANTHER" id="PTHR43201:SF6">
    <property type="entry name" value="ACYL COA SYNTHETASE (EUROFUNG)"/>
    <property type="match status" value="1"/>
</dbReference>
<dbReference type="Proteomes" id="UP001172673">
    <property type="component" value="Unassembled WGS sequence"/>
</dbReference>
<feature type="domain" description="AMP-dependent synthetase/ligase" evidence="1">
    <location>
        <begin position="41"/>
        <end position="286"/>
    </location>
</feature>
<accession>A0AA38XJ06</accession>
<organism evidence="3 4">
    <name type="scientific">Cladophialophora chaetospira</name>
    <dbReference type="NCBI Taxonomy" id="386627"/>
    <lineage>
        <taxon>Eukaryota</taxon>
        <taxon>Fungi</taxon>
        <taxon>Dikarya</taxon>
        <taxon>Ascomycota</taxon>
        <taxon>Pezizomycotina</taxon>
        <taxon>Eurotiomycetes</taxon>
        <taxon>Chaetothyriomycetidae</taxon>
        <taxon>Chaetothyriales</taxon>
        <taxon>Herpotrichiellaceae</taxon>
        <taxon>Cladophialophora</taxon>
    </lineage>
</organism>
<dbReference type="Pfam" id="PF00501">
    <property type="entry name" value="AMP-binding"/>
    <property type="match status" value="1"/>
</dbReference>
<dbReference type="Pfam" id="PF13193">
    <property type="entry name" value="AMP-binding_C"/>
    <property type="match status" value="1"/>
</dbReference>
<evidence type="ECO:0000313" key="4">
    <source>
        <dbReference type="Proteomes" id="UP001172673"/>
    </source>
</evidence>
<protein>
    <submittedName>
        <fullName evidence="3">Uncharacterized protein</fullName>
    </submittedName>
</protein>
<keyword evidence="4" id="KW-1185">Reference proteome</keyword>